<dbReference type="GO" id="GO:0032259">
    <property type="term" value="P:methylation"/>
    <property type="evidence" value="ECO:0007669"/>
    <property type="project" value="UniProtKB-KW"/>
</dbReference>
<dbReference type="GO" id="GO:0003677">
    <property type="term" value="F:DNA binding"/>
    <property type="evidence" value="ECO:0007669"/>
    <property type="project" value="TreeGrafter"/>
</dbReference>
<evidence type="ECO:0000256" key="6">
    <source>
        <dbReference type="ARBA" id="ARBA00047422"/>
    </source>
</evidence>
<evidence type="ECO:0000256" key="7">
    <source>
        <dbReference type="SAM" id="MobiDB-lite"/>
    </source>
</evidence>
<accession>A0A1E3H1I9</accession>
<dbReference type="AlphaFoldDB" id="A0A1E3H1I9"/>
<dbReference type="GO" id="GO:0003886">
    <property type="term" value="F:DNA (cytosine-5-)-methyltransferase activity"/>
    <property type="evidence" value="ECO:0007669"/>
    <property type="project" value="UniProtKB-EC"/>
</dbReference>
<dbReference type="GO" id="GO:0044027">
    <property type="term" value="P:negative regulation of gene expression via chromosomal CpG island methylation"/>
    <property type="evidence" value="ECO:0007669"/>
    <property type="project" value="TreeGrafter"/>
</dbReference>
<keyword evidence="4" id="KW-0949">S-adenosyl-L-methionine</keyword>
<keyword evidence="2 8" id="KW-0489">Methyltransferase</keyword>
<dbReference type="EMBL" id="MCRJ01000058">
    <property type="protein sequence ID" value="ODN70198.1"/>
    <property type="molecule type" value="Genomic_DNA"/>
</dbReference>
<dbReference type="RefSeq" id="WP_069307076.1">
    <property type="nucleotide sequence ID" value="NZ_MCRJ01000058.1"/>
</dbReference>
<organism evidence="8 9">
    <name type="scientific">Methylobrevis pamukkalensis</name>
    <dbReference type="NCBI Taxonomy" id="1439726"/>
    <lineage>
        <taxon>Bacteria</taxon>
        <taxon>Pseudomonadati</taxon>
        <taxon>Pseudomonadota</taxon>
        <taxon>Alphaproteobacteria</taxon>
        <taxon>Hyphomicrobiales</taxon>
        <taxon>Pleomorphomonadaceae</taxon>
        <taxon>Methylobrevis</taxon>
    </lineage>
</organism>
<evidence type="ECO:0000256" key="1">
    <source>
        <dbReference type="ARBA" id="ARBA00011975"/>
    </source>
</evidence>
<keyword evidence="9" id="KW-1185">Reference proteome</keyword>
<feature type="region of interest" description="Disordered" evidence="7">
    <location>
        <begin position="356"/>
        <end position="376"/>
    </location>
</feature>
<evidence type="ECO:0000256" key="3">
    <source>
        <dbReference type="ARBA" id="ARBA00022679"/>
    </source>
</evidence>
<dbReference type="Proteomes" id="UP000094622">
    <property type="component" value="Unassembled WGS sequence"/>
</dbReference>
<keyword evidence="5" id="KW-0680">Restriction system</keyword>
<evidence type="ECO:0000313" key="9">
    <source>
        <dbReference type="Proteomes" id="UP000094622"/>
    </source>
</evidence>
<dbReference type="PANTHER" id="PTHR10629:SF52">
    <property type="entry name" value="DNA (CYTOSINE-5)-METHYLTRANSFERASE 1"/>
    <property type="match status" value="1"/>
</dbReference>
<name>A0A1E3H1I9_9HYPH</name>
<comment type="catalytic activity">
    <reaction evidence="6">
        <text>a 2'-deoxycytidine in DNA + S-adenosyl-L-methionine = a 5-methyl-2'-deoxycytidine in DNA + S-adenosyl-L-homocysteine + H(+)</text>
        <dbReference type="Rhea" id="RHEA:13681"/>
        <dbReference type="Rhea" id="RHEA-COMP:11369"/>
        <dbReference type="Rhea" id="RHEA-COMP:11370"/>
        <dbReference type="ChEBI" id="CHEBI:15378"/>
        <dbReference type="ChEBI" id="CHEBI:57856"/>
        <dbReference type="ChEBI" id="CHEBI:59789"/>
        <dbReference type="ChEBI" id="CHEBI:85452"/>
        <dbReference type="ChEBI" id="CHEBI:85454"/>
        <dbReference type="EC" id="2.1.1.37"/>
    </reaction>
</comment>
<keyword evidence="3" id="KW-0808">Transferase</keyword>
<evidence type="ECO:0000313" key="8">
    <source>
        <dbReference type="EMBL" id="ODN70198.1"/>
    </source>
</evidence>
<evidence type="ECO:0000256" key="4">
    <source>
        <dbReference type="ARBA" id="ARBA00022691"/>
    </source>
</evidence>
<dbReference type="Gene3D" id="3.40.50.150">
    <property type="entry name" value="Vaccinia Virus protein VP39"/>
    <property type="match status" value="1"/>
</dbReference>
<sequence length="660" mass="71546">MREISIDSFAGGGGASTGYEMAMGRSPDIAINHDRFALAMHRANHPATRHMLQDVATVDAVGMCGGRPIGMLWMSPDCTDHSKAKGAAPRRDGDKTTRGIGWAIFGWVKALPKWQKPRVIFLENVEEYVDWGPLLPDGKRCPVRKGETFKAFVEAWRALGYVVEWRERRAWWSGSATIRKRLFMVMRRDGEPIVWPERHFGDPGNAADAARIVAGEMKPWPIVADCIDFSLPIPSIFDSSAEIKAKLGLVAKRPLAFNTMARVAKGVQKRVLRRRPFIVKVNHTARRGEARDRSIDMPLSALTATRDDAIVMPFVAYAQQGGGTRPADAPSQTFTASAKDQNVVIAPYLVPRYGERDGQEPRNLAVDKPGPTPVPTGNEGSLVAVSLCREFGNSVGSGVAEPVGTITAGGSGKTSLVAAFMAQHSAGTHPGQPSKPVDEPLSTLTVRGTQQNVVAVSMLTLRGSERRTAAADQPATTISSGGQHHALVSMPLMTVYYGTDEVGASVDAPGRTDTAKARFGLVEALAGVPPFSAGHEAKARKVADLLRAHGCWDDREFVTVDVDGILFVIVDICMRMLTPRERYTANGFPLDYIIDHGIDADGSIIRFTLEQQGHMCGNAVCPTEARDLVAANYQPREVSAPVRKRTAKPMEMFAFGEAAE</sequence>
<dbReference type="PANTHER" id="PTHR10629">
    <property type="entry name" value="CYTOSINE-SPECIFIC METHYLTRANSFERASE"/>
    <property type="match status" value="1"/>
</dbReference>
<comment type="caution">
    <text evidence="8">The sequence shown here is derived from an EMBL/GenBank/DDBJ whole genome shotgun (WGS) entry which is preliminary data.</text>
</comment>
<dbReference type="InterPro" id="IPR001525">
    <property type="entry name" value="C5_MeTfrase"/>
</dbReference>
<dbReference type="InterPro" id="IPR050390">
    <property type="entry name" value="C5-Methyltransferase"/>
</dbReference>
<protein>
    <recommendedName>
        <fullName evidence="1">DNA (cytosine-5-)-methyltransferase</fullName>
        <ecNumber evidence="1">2.1.1.37</ecNumber>
    </recommendedName>
</protein>
<dbReference type="PATRIC" id="fig|1439726.3.peg.2598"/>
<dbReference type="Pfam" id="PF00145">
    <property type="entry name" value="DNA_methylase"/>
    <property type="match status" value="1"/>
</dbReference>
<dbReference type="SUPFAM" id="SSF53335">
    <property type="entry name" value="S-adenosyl-L-methionine-dependent methyltransferases"/>
    <property type="match status" value="1"/>
</dbReference>
<dbReference type="PRINTS" id="PR00105">
    <property type="entry name" value="C5METTRFRASE"/>
</dbReference>
<reference evidence="8 9" key="1">
    <citation type="submission" date="2016-07" db="EMBL/GenBank/DDBJ databases">
        <title>Draft Genome Sequence of Methylobrevis pamukkalensis PK2.</title>
        <authorList>
            <person name="Vasilenko O.V."/>
            <person name="Doronina N.V."/>
            <person name="Shmareva M.N."/>
            <person name="Tarlachkov S.V."/>
            <person name="Mustakhimov I."/>
            <person name="Trotsenko Y.A."/>
        </authorList>
    </citation>
    <scope>NUCLEOTIDE SEQUENCE [LARGE SCALE GENOMIC DNA]</scope>
    <source>
        <strain evidence="8 9">PK2</strain>
    </source>
</reference>
<proteinExistence type="predicted"/>
<evidence type="ECO:0000256" key="5">
    <source>
        <dbReference type="ARBA" id="ARBA00022747"/>
    </source>
</evidence>
<gene>
    <name evidence="8" type="ORF">A6302_02472</name>
</gene>
<dbReference type="InterPro" id="IPR029063">
    <property type="entry name" value="SAM-dependent_MTases_sf"/>
</dbReference>
<dbReference type="GO" id="GO:0009307">
    <property type="term" value="P:DNA restriction-modification system"/>
    <property type="evidence" value="ECO:0007669"/>
    <property type="project" value="UniProtKB-KW"/>
</dbReference>
<dbReference type="OrthoDB" id="9813719at2"/>
<dbReference type="EC" id="2.1.1.37" evidence="1"/>
<evidence type="ECO:0000256" key="2">
    <source>
        <dbReference type="ARBA" id="ARBA00022603"/>
    </source>
</evidence>